<dbReference type="PROSITE" id="PS50405">
    <property type="entry name" value="GST_CTER"/>
    <property type="match status" value="1"/>
</dbReference>
<dbReference type="AlphaFoldDB" id="A0A381R5L5"/>
<evidence type="ECO:0000259" key="1">
    <source>
        <dbReference type="PROSITE" id="PS50404"/>
    </source>
</evidence>
<evidence type="ECO:0000259" key="2">
    <source>
        <dbReference type="PROSITE" id="PS50405"/>
    </source>
</evidence>
<protein>
    <recommendedName>
        <fullName evidence="4">GST N-terminal domain-containing protein</fullName>
    </recommendedName>
</protein>
<dbReference type="PANTHER" id="PTHR44051">
    <property type="entry name" value="GLUTATHIONE S-TRANSFERASE-RELATED"/>
    <property type="match status" value="1"/>
</dbReference>
<dbReference type="EMBL" id="UINC01001706">
    <property type="protein sequence ID" value="SUZ87055.1"/>
    <property type="molecule type" value="Genomic_DNA"/>
</dbReference>
<dbReference type="InterPro" id="IPR010987">
    <property type="entry name" value="Glutathione-S-Trfase_C-like"/>
</dbReference>
<dbReference type="Pfam" id="PF02798">
    <property type="entry name" value="GST_N"/>
    <property type="match status" value="1"/>
</dbReference>
<dbReference type="InterPro" id="IPR004045">
    <property type="entry name" value="Glutathione_S-Trfase_N"/>
</dbReference>
<dbReference type="InterPro" id="IPR036282">
    <property type="entry name" value="Glutathione-S-Trfase_C_sf"/>
</dbReference>
<proteinExistence type="predicted"/>
<feature type="domain" description="GST N-terminal" evidence="1">
    <location>
        <begin position="1"/>
        <end position="80"/>
    </location>
</feature>
<organism evidence="3">
    <name type="scientific">marine metagenome</name>
    <dbReference type="NCBI Taxonomy" id="408172"/>
    <lineage>
        <taxon>unclassified sequences</taxon>
        <taxon>metagenomes</taxon>
        <taxon>ecological metagenomes</taxon>
    </lineage>
</organism>
<evidence type="ECO:0000313" key="3">
    <source>
        <dbReference type="EMBL" id="SUZ87055.1"/>
    </source>
</evidence>
<evidence type="ECO:0008006" key="4">
    <source>
        <dbReference type="Google" id="ProtNLM"/>
    </source>
</evidence>
<dbReference type="CDD" id="cd03057">
    <property type="entry name" value="GST_N_Beta"/>
    <property type="match status" value="1"/>
</dbReference>
<dbReference type="PROSITE" id="PS50404">
    <property type="entry name" value="GST_NTER"/>
    <property type="match status" value="1"/>
</dbReference>
<dbReference type="PANTHER" id="PTHR44051:SF8">
    <property type="entry name" value="GLUTATHIONE S-TRANSFERASE GSTA"/>
    <property type="match status" value="1"/>
</dbReference>
<dbReference type="SUPFAM" id="SSF52833">
    <property type="entry name" value="Thioredoxin-like"/>
    <property type="match status" value="1"/>
</dbReference>
<reference evidence="3" key="1">
    <citation type="submission" date="2018-05" db="EMBL/GenBank/DDBJ databases">
        <authorList>
            <person name="Lanie J.A."/>
            <person name="Ng W.-L."/>
            <person name="Kazmierczak K.M."/>
            <person name="Andrzejewski T.M."/>
            <person name="Davidsen T.M."/>
            <person name="Wayne K.J."/>
            <person name="Tettelin H."/>
            <person name="Glass J.I."/>
            <person name="Rusch D."/>
            <person name="Podicherti R."/>
            <person name="Tsui H.-C.T."/>
            <person name="Winkler M.E."/>
        </authorList>
    </citation>
    <scope>NUCLEOTIDE SEQUENCE</scope>
</reference>
<dbReference type="SFLD" id="SFLDG00358">
    <property type="entry name" value="Main_(cytGST)"/>
    <property type="match status" value="1"/>
</dbReference>
<dbReference type="Gene3D" id="1.20.1050.10">
    <property type="match status" value="1"/>
</dbReference>
<dbReference type="CDD" id="cd03188">
    <property type="entry name" value="GST_C_Beta"/>
    <property type="match status" value="1"/>
</dbReference>
<dbReference type="InterPro" id="IPR040079">
    <property type="entry name" value="Glutathione_S-Trfase"/>
</dbReference>
<feature type="domain" description="GST C-terminal" evidence="2">
    <location>
        <begin position="86"/>
        <end position="205"/>
    </location>
</feature>
<gene>
    <name evidence="3" type="ORF">METZ01_LOCUS39909</name>
</gene>
<accession>A0A381R5L5</accession>
<sequence length="205" mass="23192">MLKLFIAHGSISLASLILLEEVGASYEAVCVDFSCNEQQQDAYLKINPKGRVPSLVTENGILTETCAILVYIAQRFGPKHLVSMDDPFLFSRIQEFNSYLASTVHVAHAHRFRGRRWVSDQAALDAMKQKVPETMTQVVTLIEDELLQGPWVMGDTYTVCDPYLFTIGRWLEDDGVDMKRIPRILEHRRCMIDRPATQSALSQSS</sequence>
<dbReference type="Gene3D" id="3.40.30.10">
    <property type="entry name" value="Glutaredoxin"/>
    <property type="match status" value="1"/>
</dbReference>
<dbReference type="InterPro" id="IPR036249">
    <property type="entry name" value="Thioredoxin-like_sf"/>
</dbReference>
<dbReference type="SUPFAM" id="SSF47616">
    <property type="entry name" value="GST C-terminal domain-like"/>
    <property type="match status" value="1"/>
</dbReference>
<dbReference type="SFLD" id="SFLDG01150">
    <property type="entry name" value="Main.1:_Beta-like"/>
    <property type="match status" value="1"/>
</dbReference>
<name>A0A381R5L5_9ZZZZ</name>
<dbReference type="SFLD" id="SFLDS00019">
    <property type="entry name" value="Glutathione_Transferase_(cytos"/>
    <property type="match status" value="1"/>
</dbReference>